<gene>
    <name evidence="1" type="ORF">ESZ26_17685</name>
    <name evidence="2" type="ORF">ESZ27_17270</name>
</gene>
<sequence>MKQYKYKIVDTRDVETAGLFKGRKREDVESYLNTLGSAGWELVNVDFRELEGGLEFAGVMKKEI</sequence>
<dbReference type="Proteomes" id="UP000321917">
    <property type="component" value="Unassembled WGS sequence"/>
</dbReference>
<proteinExistence type="predicted"/>
<dbReference type="RefSeq" id="WP_070376757.1">
    <property type="nucleotide sequence ID" value="NZ_VOLP01000034.1"/>
</dbReference>
<evidence type="ECO:0000313" key="4">
    <source>
        <dbReference type="Proteomes" id="UP000321917"/>
    </source>
</evidence>
<reference evidence="2 4" key="1">
    <citation type="submission" date="2019-07" db="EMBL/GenBank/DDBJ databases">
        <title>Genomes of sea-ice associated Colwellia species.</title>
        <authorList>
            <person name="Bowman J.P."/>
        </authorList>
    </citation>
    <scope>NUCLEOTIDE SEQUENCE [LARGE SCALE GENOMIC DNA]</scope>
    <source>
        <strain evidence="1 3">ACAM 607</strain>
        <strain evidence="2 4">IC036</strain>
    </source>
</reference>
<protein>
    <submittedName>
        <fullName evidence="2">DUF4177 domain-containing protein</fullName>
    </submittedName>
</protein>
<evidence type="ECO:0000313" key="3">
    <source>
        <dbReference type="Proteomes" id="UP000321525"/>
    </source>
</evidence>
<dbReference type="Proteomes" id="UP000321525">
    <property type="component" value="Unassembled WGS sequence"/>
</dbReference>
<dbReference type="EMBL" id="VOLQ01000047">
    <property type="protein sequence ID" value="TWX63282.1"/>
    <property type="molecule type" value="Genomic_DNA"/>
</dbReference>
<keyword evidence="3" id="KW-1185">Reference proteome</keyword>
<dbReference type="EMBL" id="VOLR01000035">
    <property type="protein sequence ID" value="TWX54502.1"/>
    <property type="molecule type" value="Genomic_DNA"/>
</dbReference>
<evidence type="ECO:0000313" key="1">
    <source>
        <dbReference type="EMBL" id="TWX54502.1"/>
    </source>
</evidence>
<accession>A0A5C6Q3A1</accession>
<name>A0A5C6Q3A1_9GAMM</name>
<dbReference type="InterPro" id="IPR025234">
    <property type="entry name" value="YjzH-like"/>
</dbReference>
<dbReference type="OrthoDB" id="9799495at2"/>
<dbReference type="AlphaFoldDB" id="A0A5C6Q3A1"/>
<evidence type="ECO:0000313" key="2">
    <source>
        <dbReference type="EMBL" id="TWX63282.1"/>
    </source>
</evidence>
<dbReference type="Pfam" id="PF13783">
    <property type="entry name" value="DUF4177"/>
    <property type="match status" value="1"/>
</dbReference>
<organism evidence="2 4">
    <name type="scientific">Colwellia hornerae</name>
    <dbReference type="NCBI Taxonomy" id="89402"/>
    <lineage>
        <taxon>Bacteria</taxon>
        <taxon>Pseudomonadati</taxon>
        <taxon>Pseudomonadota</taxon>
        <taxon>Gammaproteobacteria</taxon>
        <taxon>Alteromonadales</taxon>
        <taxon>Colwelliaceae</taxon>
        <taxon>Colwellia</taxon>
    </lineage>
</organism>
<comment type="caution">
    <text evidence="2">The sequence shown here is derived from an EMBL/GenBank/DDBJ whole genome shotgun (WGS) entry which is preliminary data.</text>
</comment>